<dbReference type="OrthoDB" id="3766406at2759"/>
<name>A0A9P4TU33_9PEZI</name>
<proteinExistence type="predicted"/>
<gene>
    <name evidence="1" type="ORF">EJ08DRAFT_653546</name>
</gene>
<dbReference type="Proteomes" id="UP000800235">
    <property type="component" value="Unassembled WGS sequence"/>
</dbReference>
<dbReference type="EMBL" id="MU007101">
    <property type="protein sequence ID" value="KAF2421126.1"/>
    <property type="molecule type" value="Genomic_DNA"/>
</dbReference>
<protein>
    <recommendedName>
        <fullName evidence="3">F-box domain-containing protein</fullName>
    </recommendedName>
</protein>
<evidence type="ECO:0000313" key="1">
    <source>
        <dbReference type="EMBL" id="KAF2421126.1"/>
    </source>
</evidence>
<dbReference type="AlphaFoldDB" id="A0A9P4TU33"/>
<organism evidence="1 2">
    <name type="scientific">Tothia fuscella</name>
    <dbReference type="NCBI Taxonomy" id="1048955"/>
    <lineage>
        <taxon>Eukaryota</taxon>
        <taxon>Fungi</taxon>
        <taxon>Dikarya</taxon>
        <taxon>Ascomycota</taxon>
        <taxon>Pezizomycotina</taxon>
        <taxon>Dothideomycetes</taxon>
        <taxon>Pleosporomycetidae</taxon>
        <taxon>Venturiales</taxon>
        <taxon>Cylindrosympodiaceae</taxon>
        <taxon>Tothia</taxon>
    </lineage>
</organism>
<comment type="caution">
    <text evidence="1">The sequence shown here is derived from an EMBL/GenBank/DDBJ whole genome shotgun (WGS) entry which is preliminary data.</text>
</comment>
<evidence type="ECO:0008006" key="3">
    <source>
        <dbReference type="Google" id="ProtNLM"/>
    </source>
</evidence>
<keyword evidence="2" id="KW-1185">Reference proteome</keyword>
<accession>A0A9P4TU33</accession>
<reference evidence="1" key="1">
    <citation type="journal article" date="2020" name="Stud. Mycol.">
        <title>101 Dothideomycetes genomes: a test case for predicting lifestyles and emergence of pathogens.</title>
        <authorList>
            <person name="Haridas S."/>
            <person name="Albert R."/>
            <person name="Binder M."/>
            <person name="Bloem J."/>
            <person name="Labutti K."/>
            <person name="Salamov A."/>
            <person name="Andreopoulos B."/>
            <person name="Baker S."/>
            <person name="Barry K."/>
            <person name="Bills G."/>
            <person name="Bluhm B."/>
            <person name="Cannon C."/>
            <person name="Castanera R."/>
            <person name="Culley D."/>
            <person name="Daum C."/>
            <person name="Ezra D."/>
            <person name="Gonzalez J."/>
            <person name="Henrissat B."/>
            <person name="Kuo A."/>
            <person name="Liang C."/>
            <person name="Lipzen A."/>
            <person name="Lutzoni F."/>
            <person name="Magnuson J."/>
            <person name="Mondo S."/>
            <person name="Nolan M."/>
            <person name="Ohm R."/>
            <person name="Pangilinan J."/>
            <person name="Park H.-J."/>
            <person name="Ramirez L."/>
            <person name="Alfaro M."/>
            <person name="Sun H."/>
            <person name="Tritt A."/>
            <person name="Yoshinaga Y."/>
            <person name="Zwiers L.-H."/>
            <person name="Turgeon B."/>
            <person name="Goodwin S."/>
            <person name="Spatafora J."/>
            <person name="Crous P."/>
            <person name="Grigoriev I."/>
        </authorList>
    </citation>
    <scope>NUCLEOTIDE SEQUENCE</scope>
    <source>
        <strain evidence="1">CBS 130266</strain>
    </source>
</reference>
<sequence length="437" mass="50302">MAFRPTNRGLRTSIQMSLDSWAYRSTAEFPVDLMIITKSAAECDTILENQPDSVLLSLPLEIIAVIGEILTPVDAVCFTLSCKRAACAVGIKSWSQLKRTNSAPENRWALLQRLRRDLPDYHLCYSLKKLRKLRINEDTQERISPPCSRRHQHKAPANGLRYLKPTLCDVQLLVDRQTYGDPYGFPAEDYTFSTQWRSRYEKASVSLEEYLRNYLVKSTIALWRTDIDLQLCGDYLLLHSVERFLCPRKPAHSAPCSDAPWFPRPSEMCQHISFQWNGNPDVTMASRNLDLLVHNPNFTSWQSCFYQCQQCPTIFRFAAFALVDSRHVEIVVQLAQNLGMCTTTFTLGVGKQYPLYYCSSKNEQAMRNEAWYDPWLQRQIIANCKETAQDISSGVYELVCSRLAENEEDACVQLPRRRSIVRSTYDKAVSIFQKRKS</sequence>
<evidence type="ECO:0000313" key="2">
    <source>
        <dbReference type="Proteomes" id="UP000800235"/>
    </source>
</evidence>